<dbReference type="InterPro" id="IPR002401">
    <property type="entry name" value="Cyt_P450_E_grp-I"/>
</dbReference>
<evidence type="ECO:0000256" key="4">
    <source>
        <dbReference type="ARBA" id="ARBA00023033"/>
    </source>
</evidence>
<dbReference type="GO" id="GO:0006082">
    <property type="term" value="P:organic acid metabolic process"/>
    <property type="evidence" value="ECO:0007669"/>
    <property type="project" value="TreeGrafter"/>
</dbReference>
<dbReference type="PANTHER" id="PTHR24300:SF369">
    <property type="entry name" value="CYTOCHROME P450 FAMILY"/>
    <property type="match status" value="1"/>
</dbReference>
<dbReference type="WBParaSite" id="PSU_v2.g14081.t1">
    <property type="protein sequence ID" value="PSU_v2.g14081.t1"/>
    <property type="gene ID" value="PSU_v2.g14081"/>
</dbReference>
<evidence type="ECO:0000256" key="2">
    <source>
        <dbReference type="ARBA" id="ARBA00022723"/>
    </source>
</evidence>
<dbReference type="PRINTS" id="PR00463">
    <property type="entry name" value="EP450I"/>
</dbReference>
<evidence type="ECO:0000256" key="3">
    <source>
        <dbReference type="ARBA" id="ARBA00023004"/>
    </source>
</evidence>
<keyword evidence="4" id="KW-0503">Monooxygenase</keyword>
<dbReference type="InterPro" id="IPR050182">
    <property type="entry name" value="Cytochrome_P450_fam2"/>
</dbReference>
<evidence type="ECO:0000256" key="5">
    <source>
        <dbReference type="SAM" id="Coils"/>
    </source>
</evidence>
<dbReference type="Gene3D" id="1.10.630.10">
    <property type="entry name" value="Cytochrome P450"/>
    <property type="match status" value="1"/>
</dbReference>
<dbReference type="InterPro" id="IPR001128">
    <property type="entry name" value="Cyt_P450"/>
</dbReference>
<keyword evidence="5" id="KW-0175">Coiled coil</keyword>
<dbReference type="GO" id="GO:0020037">
    <property type="term" value="F:heme binding"/>
    <property type="evidence" value="ECO:0007669"/>
    <property type="project" value="InterPro"/>
</dbReference>
<protein>
    <submittedName>
        <fullName evidence="7">Cytochrome P450</fullName>
    </submittedName>
</protein>
<sequence>MFFILIILFLAFLAWHFYEIQLKRKHLPPGPFPLPIIGNLNIIYQQGFKNISSYLLKNFGDISTLWVGQKPFITFNNFDDIQETFVKNGDAFAGRPKSQEIDKLFRGGLNGIIITDGPIWREHRRFALHTLRNFGLGRNLMQERVLNEVSWMFDEIKQKLKNAENEMNIQNCIDLAVGSIINSIIFGYSFHEKSLDEFDKVKSYLQGFLKMIGNPAFRILSTDTSGNLRKLPGLKGVYEEAKMLGEELQAFFNAQINERKQKIDFSEDSEGTDYVEAYLRQQQKNGDDENLFS</sequence>
<dbReference type="GO" id="GO:0005737">
    <property type="term" value="C:cytoplasm"/>
    <property type="evidence" value="ECO:0007669"/>
    <property type="project" value="TreeGrafter"/>
</dbReference>
<comment type="similarity">
    <text evidence="1">Belongs to the cytochrome P450 family.</text>
</comment>
<dbReference type="SUPFAM" id="SSF48264">
    <property type="entry name" value="Cytochrome P450"/>
    <property type="match status" value="1"/>
</dbReference>
<evidence type="ECO:0000256" key="1">
    <source>
        <dbReference type="ARBA" id="ARBA00010617"/>
    </source>
</evidence>
<keyword evidence="6" id="KW-1185">Reference proteome</keyword>
<reference evidence="7" key="1">
    <citation type="submission" date="2022-11" db="UniProtKB">
        <authorList>
            <consortium name="WormBaseParasite"/>
        </authorList>
    </citation>
    <scope>IDENTIFICATION</scope>
</reference>
<keyword evidence="3" id="KW-0408">Iron</keyword>
<keyword evidence="4" id="KW-0560">Oxidoreductase</keyword>
<accession>A0A914Y4C7</accession>
<keyword evidence="2" id="KW-0479">Metal-binding</keyword>
<feature type="coiled-coil region" evidence="5">
    <location>
        <begin position="146"/>
        <end position="173"/>
    </location>
</feature>
<dbReference type="GO" id="GO:0005506">
    <property type="term" value="F:iron ion binding"/>
    <property type="evidence" value="ECO:0007669"/>
    <property type="project" value="InterPro"/>
</dbReference>
<name>A0A914Y4C7_9BILA</name>
<dbReference type="GO" id="GO:0016712">
    <property type="term" value="F:oxidoreductase activity, acting on paired donors, with incorporation or reduction of molecular oxygen, reduced flavin or flavoprotein as one donor, and incorporation of one atom of oxygen"/>
    <property type="evidence" value="ECO:0007669"/>
    <property type="project" value="TreeGrafter"/>
</dbReference>
<organism evidence="6 7">
    <name type="scientific">Panagrolaimus superbus</name>
    <dbReference type="NCBI Taxonomy" id="310955"/>
    <lineage>
        <taxon>Eukaryota</taxon>
        <taxon>Metazoa</taxon>
        <taxon>Ecdysozoa</taxon>
        <taxon>Nematoda</taxon>
        <taxon>Chromadorea</taxon>
        <taxon>Rhabditida</taxon>
        <taxon>Tylenchina</taxon>
        <taxon>Panagrolaimomorpha</taxon>
        <taxon>Panagrolaimoidea</taxon>
        <taxon>Panagrolaimidae</taxon>
        <taxon>Panagrolaimus</taxon>
    </lineage>
</organism>
<dbReference type="PANTHER" id="PTHR24300">
    <property type="entry name" value="CYTOCHROME P450 508A4-RELATED"/>
    <property type="match status" value="1"/>
</dbReference>
<dbReference type="Proteomes" id="UP000887577">
    <property type="component" value="Unplaced"/>
</dbReference>
<dbReference type="InterPro" id="IPR036396">
    <property type="entry name" value="Cyt_P450_sf"/>
</dbReference>
<evidence type="ECO:0000313" key="6">
    <source>
        <dbReference type="Proteomes" id="UP000887577"/>
    </source>
</evidence>
<dbReference type="AlphaFoldDB" id="A0A914Y4C7"/>
<dbReference type="Pfam" id="PF00067">
    <property type="entry name" value="p450"/>
    <property type="match status" value="1"/>
</dbReference>
<evidence type="ECO:0000313" key="7">
    <source>
        <dbReference type="WBParaSite" id="PSU_v2.g14081.t1"/>
    </source>
</evidence>
<proteinExistence type="inferred from homology"/>
<dbReference type="GO" id="GO:0006805">
    <property type="term" value="P:xenobiotic metabolic process"/>
    <property type="evidence" value="ECO:0007669"/>
    <property type="project" value="TreeGrafter"/>
</dbReference>